<keyword evidence="3" id="KW-1185">Reference proteome</keyword>
<reference evidence="2 3" key="1">
    <citation type="submission" date="2017-09" db="EMBL/GenBank/DDBJ databases">
        <title>Genome sequences of Natrinema ejinorence JCM 13890T.</title>
        <authorList>
            <person name="Roh S.W."/>
            <person name="Kim Y.B."/>
            <person name="Kim J.Y."/>
        </authorList>
    </citation>
    <scope>NUCLEOTIDE SEQUENCE [LARGE SCALE GENOMIC DNA]</scope>
    <source>
        <strain evidence="2 3">JCM 13890</strain>
    </source>
</reference>
<dbReference type="EMBL" id="NXNI01000002">
    <property type="protein sequence ID" value="PCR88874.1"/>
    <property type="molecule type" value="Genomic_DNA"/>
</dbReference>
<accession>A0A2A5QPX4</accession>
<evidence type="ECO:0000259" key="1">
    <source>
        <dbReference type="Pfam" id="PF18545"/>
    </source>
</evidence>
<dbReference type="Pfam" id="PF18545">
    <property type="entry name" value="HalOD1"/>
    <property type="match status" value="1"/>
</dbReference>
<sequence>MVSKTTWDRESGKTPVRAVISAVATATGIDSFELPPLYETIDPDALNTLFLSGSGDPGTRIRFRYAGYRVTVQRDGTVRVQPGPDV</sequence>
<feature type="domain" description="Halobacterial output" evidence="1">
    <location>
        <begin position="13"/>
        <end position="82"/>
    </location>
</feature>
<comment type="caution">
    <text evidence="2">The sequence shown here is derived from an EMBL/GenBank/DDBJ whole genome shotgun (WGS) entry which is preliminary data.</text>
</comment>
<proteinExistence type="predicted"/>
<dbReference type="Proteomes" id="UP000219689">
    <property type="component" value="Unassembled WGS sequence"/>
</dbReference>
<dbReference type="InterPro" id="IPR040624">
    <property type="entry name" value="HalOD1"/>
</dbReference>
<dbReference type="AlphaFoldDB" id="A0A2A5QPX4"/>
<evidence type="ECO:0000313" key="2">
    <source>
        <dbReference type="EMBL" id="PCR88874.1"/>
    </source>
</evidence>
<protein>
    <recommendedName>
        <fullName evidence="1">Halobacterial output domain-containing protein</fullName>
    </recommendedName>
</protein>
<organism evidence="2 3">
    <name type="scientific">Natrinema ejinorense</name>
    <dbReference type="NCBI Taxonomy" id="373386"/>
    <lineage>
        <taxon>Archaea</taxon>
        <taxon>Methanobacteriati</taxon>
        <taxon>Methanobacteriota</taxon>
        <taxon>Stenosarchaea group</taxon>
        <taxon>Halobacteria</taxon>
        <taxon>Halobacteriales</taxon>
        <taxon>Natrialbaceae</taxon>
        <taxon>Natrinema</taxon>
    </lineage>
</organism>
<gene>
    <name evidence="2" type="ORF">CP557_20555</name>
</gene>
<evidence type="ECO:0000313" key="3">
    <source>
        <dbReference type="Proteomes" id="UP000219689"/>
    </source>
</evidence>
<name>A0A2A5QPX4_9EURY</name>